<comment type="caution">
    <text evidence="2">The sequence shown here is derived from an EMBL/GenBank/DDBJ whole genome shotgun (WGS) entry which is preliminary data.</text>
</comment>
<gene>
    <name evidence="2" type="primary">cntK</name>
    <name evidence="2" type="ORF">GCM10009751_06700</name>
</gene>
<reference evidence="2 3" key="1">
    <citation type="journal article" date="2019" name="Int. J. Syst. Evol. Microbiol.">
        <title>The Global Catalogue of Microorganisms (GCM) 10K type strain sequencing project: providing services to taxonomists for standard genome sequencing and annotation.</title>
        <authorList>
            <consortium name="The Broad Institute Genomics Platform"/>
            <consortium name="The Broad Institute Genome Sequencing Center for Infectious Disease"/>
            <person name="Wu L."/>
            <person name="Ma J."/>
        </authorList>
    </citation>
    <scope>NUCLEOTIDE SEQUENCE [LARGE SCALE GENOMIC DNA]</scope>
    <source>
        <strain evidence="2 3">JCM 14326</strain>
    </source>
</reference>
<feature type="region of interest" description="Disordered" evidence="1">
    <location>
        <begin position="1"/>
        <end position="27"/>
    </location>
</feature>
<evidence type="ECO:0000313" key="3">
    <source>
        <dbReference type="Proteomes" id="UP001501094"/>
    </source>
</evidence>
<organism evidence="2 3">
    <name type="scientific">Myceligenerans crystallogenes</name>
    <dbReference type="NCBI Taxonomy" id="316335"/>
    <lineage>
        <taxon>Bacteria</taxon>
        <taxon>Bacillati</taxon>
        <taxon>Actinomycetota</taxon>
        <taxon>Actinomycetes</taxon>
        <taxon>Micrococcales</taxon>
        <taxon>Promicromonosporaceae</taxon>
        <taxon>Myceligenerans</taxon>
    </lineage>
</organism>
<proteinExistence type="predicted"/>
<accession>A0ABN2N946</accession>
<keyword evidence="3" id="KW-1185">Reference proteome</keyword>
<dbReference type="Pfam" id="PF26317">
    <property type="entry name" value="CntK_N"/>
    <property type="match status" value="1"/>
</dbReference>
<dbReference type="Proteomes" id="UP001501094">
    <property type="component" value="Unassembled WGS sequence"/>
</dbReference>
<dbReference type="InterPro" id="IPR058944">
    <property type="entry name" value="CntK-like"/>
</dbReference>
<name>A0ABN2N946_9MICO</name>
<protein>
    <submittedName>
        <fullName evidence="2">Histidine racemase CntK</fullName>
    </submittedName>
</protein>
<sequence length="313" mass="32393">MSGPGVVRDGTARERRHVAHAASSGTVTATARTATEVEFVKLSPTQNMTVLVTSRHGSGDYRAIAAQLLPAGHVHAEQVGFVEAPVSAGAHGRLHMAGDEFCGNASMALAALQAAGRGLVAGRRTQVVLEVSGAAELVTCRVERLADGYDCELTAPRPSGVVPYPVPGTPAGGAALVRYPDAAHLVVECDLPDAALPDLVLRDRAEELAVRLGAAEDVSVAGVMLYDPSRGELAPLVYVPALDSLVWERSCGSGTASVGAYLAARQGGEVRASVRQPGGVMRVRASQGPRGLTELTISGQVRVIAEGRAYVHV</sequence>
<evidence type="ECO:0000256" key="1">
    <source>
        <dbReference type="SAM" id="MobiDB-lite"/>
    </source>
</evidence>
<evidence type="ECO:0000313" key="2">
    <source>
        <dbReference type="EMBL" id="GAA1852758.1"/>
    </source>
</evidence>
<dbReference type="SUPFAM" id="SSF54506">
    <property type="entry name" value="Diaminopimelate epimerase-like"/>
    <property type="match status" value="1"/>
</dbReference>
<dbReference type="EMBL" id="BAAANL010000001">
    <property type="protein sequence ID" value="GAA1852758.1"/>
    <property type="molecule type" value="Genomic_DNA"/>
</dbReference>
<dbReference type="RefSeq" id="WP_344099483.1">
    <property type="nucleotide sequence ID" value="NZ_BAAANL010000001.1"/>
</dbReference>